<evidence type="ECO:0000313" key="3">
    <source>
        <dbReference type="Proteomes" id="UP000683925"/>
    </source>
</evidence>
<accession>A0A8S1SI29</accession>
<name>A0A8S1SI29_PAROT</name>
<dbReference type="GO" id="GO:0003883">
    <property type="term" value="F:CTP synthase activity"/>
    <property type="evidence" value="ECO:0007669"/>
    <property type="project" value="InterPro"/>
</dbReference>
<dbReference type="OMA" id="ERFFNRR"/>
<proteinExistence type="predicted"/>
<feature type="domain" description="CTP synthase N-terminal" evidence="1">
    <location>
        <begin position="6"/>
        <end position="81"/>
    </location>
</feature>
<sequence>MLNKCKYLFICGAIASGIAKLTINSSIGMLLKQYGYQVSFLKIDPYLNIDAGMMNPYEHDEVFVTGDGQAIKLTFLRRSRFGYWKL</sequence>
<dbReference type="PANTHER" id="PTHR11550">
    <property type="entry name" value="CTP SYNTHASE"/>
    <property type="match status" value="1"/>
</dbReference>
<dbReference type="InterPro" id="IPR004468">
    <property type="entry name" value="CTP_synthase"/>
</dbReference>
<dbReference type="Pfam" id="PF06418">
    <property type="entry name" value="CTP_synth_N"/>
    <property type="match status" value="1"/>
</dbReference>
<protein>
    <recommendedName>
        <fullName evidence="1">CTP synthase N-terminal domain-containing protein</fullName>
    </recommendedName>
</protein>
<dbReference type="EMBL" id="CAJJDP010000009">
    <property type="protein sequence ID" value="CAD8139430.1"/>
    <property type="molecule type" value="Genomic_DNA"/>
</dbReference>
<dbReference type="PANTHER" id="PTHR11550:SF0">
    <property type="entry name" value="CTP SYNTHASE-RELATED"/>
    <property type="match status" value="1"/>
</dbReference>
<dbReference type="GO" id="GO:0006241">
    <property type="term" value="P:CTP biosynthetic process"/>
    <property type="evidence" value="ECO:0007669"/>
    <property type="project" value="TreeGrafter"/>
</dbReference>
<organism evidence="2 3">
    <name type="scientific">Paramecium octaurelia</name>
    <dbReference type="NCBI Taxonomy" id="43137"/>
    <lineage>
        <taxon>Eukaryota</taxon>
        <taxon>Sar</taxon>
        <taxon>Alveolata</taxon>
        <taxon>Ciliophora</taxon>
        <taxon>Intramacronucleata</taxon>
        <taxon>Oligohymenophorea</taxon>
        <taxon>Peniculida</taxon>
        <taxon>Parameciidae</taxon>
        <taxon>Paramecium</taxon>
    </lineage>
</organism>
<dbReference type="AlphaFoldDB" id="A0A8S1SI29"/>
<comment type="caution">
    <text evidence="2">The sequence shown here is derived from an EMBL/GenBank/DDBJ whole genome shotgun (WGS) entry which is preliminary data.</text>
</comment>
<dbReference type="OrthoDB" id="1739076at2759"/>
<gene>
    <name evidence="2" type="ORF">POCTA_138.1.T0100423</name>
</gene>
<dbReference type="GO" id="GO:0019856">
    <property type="term" value="P:pyrimidine nucleobase biosynthetic process"/>
    <property type="evidence" value="ECO:0007669"/>
    <property type="project" value="TreeGrafter"/>
</dbReference>
<dbReference type="Proteomes" id="UP000683925">
    <property type="component" value="Unassembled WGS sequence"/>
</dbReference>
<dbReference type="GO" id="GO:0042802">
    <property type="term" value="F:identical protein binding"/>
    <property type="evidence" value="ECO:0007669"/>
    <property type="project" value="TreeGrafter"/>
</dbReference>
<dbReference type="InterPro" id="IPR017456">
    <property type="entry name" value="CTP_synthase_N"/>
</dbReference>
<evidence type="ECO:0000313" key="2">
    <source>
        <dbReference type="EMBL" id="CAD8139430.1"/>
    </source>
</evidence>
<evidence type="ECO:0000259" key="1">
    <source>
        <dbReference type="Pfam" id="PF06418"/>
    </source>
</evidence>
<reference evidence="2" key="1">
    <citation type="submission" date="2021-01" db="EMBL/GenBank/DDBJ databases">
        <authorList>
            <consortium name="Genoscope - CEA"/>
            <person name="William W."/>
        </authorList>
    </citation>
    <scope>NUCLEOTIDE SEQUENCE</scope>
</reference>
<keyword evidence="3" id="KW-1185">Reference proteome</keyword>